<dbReference type="InterPro" id="IPR011712">
    <property type="entry name" value="Sig_transdc_His_kin_sub3_dim/P"/>
</dbReference>
<dbReference type="SMART" id="SM00387">
    <property type="entry name" value="HATPase_c"/>
    <property type="match status" value="1"/>
</dbReference>
<dbReference type="Pfam" id="PF00515">
    <property type="entry name" value="TPR_1"/>
    <property type="match status" value="1"/>
</dbReference>
<dbReference type="Pfam" id="PF13374">
    <property type="entry name" value="TPR_10"/>
    <property type="match status" value="1"/>
</dbReference>
<feature type="repeat" description="TPR" evidence="9">
    <location>
        <begin position="167"/>
        <end position="200"/>
    </location>
</feature>
<keyword evidence="12" id="KW-0732">Signal</keyword>
<evidence type="ECO:0000256" key="1">
    <source>
        <dbReference type="ARBA" id="ARBA00000085"/>
    </source>
</evidence>
<dbReference type="AlphaFoldDB" id="A0A1K1RC87"/>
<dbReference type="PROSITE" id="PS50005">
    <property type="entry name" value="TPR"/>
    <property type="match status" value="1"/>
</dbReference>
<dbReference type="InterPro" id="IPR036890">
    <property type="entry name" value="HATPase_C_sf"/>
</dbReference>
<keyword evidence="10" id="KW-0175">Coiled coil</keyword>
<dbReference type="CDD" id="cd16917">
    <property type="entry name" value="HATPase_UhpB-NarQ-NarX-like"/>
    <property type="match status" value="1"/>
</dbReference>
<keyword evidence="11" id="KW-0812">Transmembrane</keyword>
<dbReference type="InterPro" id="IPR050482">
    <property type="entry name" value="Sensor_HK_TwoCompSys"/>
</dbReference>
<feature type="chain" id="PRO_5013154127" description="histidine kinase" evidence="12">
    <location>
        <begin position="24"/>
        <end position="664"/>
    </location>
</feature>
<keyword evidence="9" id="KW-0802">TPR repeat</keyword>
<evidence type="ECO:0000256" key="7">
    <source>
        <dbReference type="ARBA" id="ARBA00022840"/>
    </source>
</evidence>
<evidence type="ECO:0000256" key="3">
    <source>
        <dbReference type="ARBA" id="ARBA00022553"/>
    </source>
</evidence>
<evidence type="ECO:0000313" key="14">
    <source>
        <dbReference type="EMBL" id="SFW69561.1"/>
    </source>
</evidence>
<dbReference type="GO" id="GO:0046983">
    <property type="term" value="F:protein dimerization activity"/>
    <property type="evidence" value="ECO:0007669"/>
    <property type="project" value="InterPro"/>
</dbReference>
<organism evidence="14 15">
    <name type="scientific">Sinomicrobium oceani</name>
    <dbReference type="NCBI Taxonomy" id="1150368"/>
    <lineage>
        <taxon>Bacteria</taxon>
        <taxon>Pseudomonadati</taxon>
        <taxon>Bacteroidota</taxon>
        <taxon>Flavobacteriia</taxon>
        <taxon>Flavobacteriales</taxon>
        <taxon>Flavobacteriaceae</taxon>
        <taxon>Sinomicrobium</taxon>
    </lineage>
</organism>
<keyword evidence="7" id="KW-0067">ATP-binding</keyword>
<keyword evidence="5" id="KW-0547">Nucleotide-binding</keyword>
<dbReference type="GO" id="GO:0005524">
    <property type="term" value="F:ATP binding"/>
    <property type="evidence" value="ECO:0007669"/>
    <property type="project" value="UniProtKB-KW"/>
</dbReference>
<evidence type="ECO:0000256" key="11">
    <source>
        <dbReference type="SAM" id="Phobius"/>
    </source>
</evidence>
<dbReference type="Gene3D" id="1.20.5.1930">
    <property type="match status" value="1"/>
</dbReference>
<evidence type="ECO:0000259" key="13">
    <source>
        <dbReference type="PROSITE" id="PS50109"/>
    </source>
</evidence>
<dbReference type="PROSITE" id="PS50109">
    <property type="entry name" value="HIS_KIN"/>
    <property type="match status" value="1"/>
</dbReference>
<dbReference type="Proteomes" id="UP000182248">
    <property type="component" value="Unassembled WGS sequence"/>
</dbReference>
<feature type="coiled-coil region" evidence="10">
    <location>
        <begin position="371"/>
        <end position="400"/>
    </location>
</feature>
<dbReference type="OrthoDB" id="9778366at2"/>
<name>A0A1K1RC87_9FLAO</name>
<dbReference type="EC" id="2.7.13.3" evidence="2"/>
<dbReference type="GO" id="GO:0000155">
    <property type="term" value="F:phosphorelay sensor kinase activity"/>
    <property type="evidence" value="ECO:0007669"/>
    <property type="project" value="InterPro"/>
</dbReference>
<keyword evidence="3" id="KW-0597">Phosphoprotein</keyword>
<proteinExistence type="predicted"/>
<evidence type="ECO:0000256" key="2">
    <source>
        <dbReference type="ARBA" id="ARBA00012438"/>
    </source>
</evidence>
<dbReference type="SMART" id="SM00028">
    <property type="entry name" value="TPR"/>
    <property type="match status" value="4"/>
</dbReference>
<accession>A0A1K1RC87</accession>
<comment type="catalytic activity">
    <reaction evidence="1">
        <text>ATP + protein L-histidine = ADP + protein N-phospho-L-histidine.</text>
        <dbReference type="EC" id="2.7.13.3"/>
    </reaction>
</comment>
<keyword evidence="11" id="KW-1133">Transmembrane helix</keyword>
<keyword evidence="8" id="KW-0902">Two-component regulatory system</keyword>
<evidence type="ECO:0000256" key="6">
    <source>
        <dbReference type="ARBA" id="ARBA00022777"/>
    </source>
</evidence>
<dbReference type="SUPFAM" id="SSF48452">
    <property type="entry name" value="TPR-like"/>
    <property type="match status" value="2"/>
</dbReference>
<evidence type="ECO:0000256" key="9">
    <source>
        <dbReference type="PROSITE-ProRule" id="PRU00339"/>
    </source>
</evidence>
<dbReference type="InterPro" id="IPR005467">
    <property type="entry name" value="His_kinase_dom"/>
</dbReference>
<evidence type="ECO:0000256" key="8">
    <source>
        <dbReference type="ARBA" id="ARBA00023012"/>
    </source>
</evidence>
<reference evidence="14 15" key="1">
    <citation type="submission" date="2016-11" db="EMBL/GenBank/DDBJ databases">
        <authorList>
            <person name="Jaros S."/>
            <person name="Januszkiewicz K."/>
            <person name="Wedrychowicz H."/>
        </authorList>
    </citation>
    <scope>NUCLEOTIDE SEQUENCE [LARGE SCALE GENOMIC DNA]</scope>
    <source>
        <strain evidence="14 15">CGMCC 1.12145</strain>
    </source>
</reference>
<dbReference type="RefSeq" id="WP_072318583.1">
    <property type="nucleotide sequence ID" value="NZ_FPJE01000022.1"/>
</dbReference>
<dbReference type="Gene3D" id="1.25.40.10">
    <property type="entry name" value="Tetratricopeptide repeat domain"/>
    <property type="match status" value="3"/>
</dbReference>
<dbReference type="STRING" id="1150368.SAMN02927921_03385"/>
<dbReference type="Pfam" id="PF02518">
    <property type="entry name" value="HATPase_c"/>
    <property type="match status" value="1"/>
</dbReference>
<protein>
    <recommendedName>
        <fullName evidence="2">histidine kinase</fullName>
        <ecNumber evidence="2">2.7.13.3</ecNumber>
    </recommendedName>
</protein>
<dbReference type="PANTHER" id="PTHR24421:SF10">
    <property type="entry name" value="NITRATE_NITRITE SENSOR PROTEIN NARQ"/>
    <property type="match status" value="1"/>
</dbReference>
<evidence type="ECO:0000256" key="10">
    <source>
        <dbReference type="SAM" id="Coils"/>
    </source>
</evidence>
<dbReference type="PROSITE" id="PS50293">
    <property type="entry name" value="TPR_REGION"/>
    <property type="match status" value="1"/>
</dbReference>
<keyword evidence="11" id="KW-0472">Membrane</keyword>
<gene>
    <name evidence="14" type="ORF">SAMN02927921_03385</name>
</gene>
<feature type="signal peptide" evidence="12">
    <location>
        <begin position="1"/>
        <end position="23"/>
    </location>
</feature>
<sequence length="664" mass="75679">MYPNTTKLLLLWCSLCFSVSTYSQELSVTDSLRHALARAETDSTKATLMMLIANRLPMSDSIKIREYYRKALELTNPEQPILVAKIYGNLGRFYYNMYHFEEARQYLDTARNTIIPDTSVQGKKLSGLIRMNAAALYGVHGDIRKQQEEYLQLIPLFTKLKDTTNLSVTYRNLGVIFFNKAQYDKALEYYTKALKTHENSDKTNYYSGAGHLDIALCLNEMDSLKPLETYLRKAEDIIFSSKDTVDQMAQLYYLKGELAYKKKNYTESGVMYRKALKLARKFKNLHYMANALFGLVQVGEAKKEYTQALAYAEEYYRIGSDLKDFHFQLLALEKLAEIEYQLKHYPQSYNHFRKYISVADSLNEVELTKTLHDLDVQYESANKEKQIANLQYEMEAAELRLVRNQMGIWLLLITVAGLLSISILYYKYYKKGKTLITQQKRVHQLEMDTLQQKHKISLLYATINGEEHERSRIAQDLHDGLGGLLSGIKLSLSNTVKDIQNDRANENVSRSVKHMDEAVDELRNIAQSLMPQVLNIQGLGEAVKQFCNKVSRSGPTITCQVIHVSESIPKNKQVTVYRIVQELVNNALKHASATQILVQLQQRKGKLFLTVEDNGIGFDPGADTHTNGLGMSSLKARVELLEGEMDIHSGAETGTSVNIQCMVG</sequence>
<evidence type="ECO:0000256" key="12">
    <source>
        <dbReference type="SAM" id="SignalP"/>
    </source>
</evidence>
<evidence type="ECO:0000313" key="15">
    <source>
        <dbReference type="Proteomes" id="UP000182248"/>
    </source>
</evidence>
<feature type="transmembrane region" description="Helical" evidence="11">
    <location>
        <begin position="406"/>
        <end position="426"/>
    </location>
</feature>
<keyword evidence="4" id="KW-0808">Transferase</keyword>
<dbReference type="InterPro" id="IPR011990">
    <property type="entry name" value="TPR-like_helical_dom_sf"/>
</dbReference>
<dbReference type="EMBL" id="FPJE01000022">
    <property type="protein sequence ID" value="SFW69561.1"/>
    <property type="molecule type" value="Genomic_DNA"/>
</dbReference>
<dbReference type="GO" id="GO:0016020">
    <property type="term" value="C:membrane"/>
    <property type="evidence" value="ECO:0007669"/>
    <property type="project" value="InterPro"/>
</dbReference>
<dbReference type="Pfam" id="PF13181">
    <property type="entry name" value="TPR_8"/>
    <property type="match status" value="1"/>
</dbReference>
<evidence type="ECO:0000256" key="5">
    <source>
        <dbReference type="ARBA" id="ARBA00022741"/>
    </source>
</evidence>
<dbReference type="Gene3D" id="3.30.565.10">
    <property type="entry name" value="Histidine kinase-like ATPase, C-terminal domain"/>
    <property type="match status" value="1"/>
</dbReference>
<dbReference type="SUPFAM" id="SSF55874">
    <property type="entry name" value="ATPase domain of HSP90 chaperone/DNA topoisomerase II/histidine kinase"/>
    <property type="match status" value="1"/>
</dbReference>
<keyword evidence="6" id="KW-0418">Kinase</keyword>
<dbReference type="Pfam" id="PF07730">
    <property type="entry name" value="HisKA_3"/>
    <property type="match status" value="1"/>
</dbReference>
<dbReference type="InterPro" id="IPR003594">
    <property type="entry name" value="HATPase_dom"/>
</dbReference>
<feature type="domain" description="Histidine kinase" evidence="13">
    <location>
        <begin position="472"/>
        <end position="664"/>
    </location>
</feature>
<keyword evidence="15" id="KW-1185">Reference proteome</keyword>
<dbReference type="PANTHER" id="PTHR24421">
    <property type="entry name" value="NITRATE/NITRITE SENSOR PROTEIN NARX-RELATED"/>
    <property type="match status" value="1"/>
</dbReference>
<dbReference type="InterPro" id="IPR019734">
    <property type="entry name" value="TPR_rpt"/>
</dbReference>
<evidence type="ECO:0000256" key="4">
    <source>
        <dbReference type="ARBA" id="ARBA00022679"/>
    </source>
</evidence>